<proteinExistence type="predicted"/>
<feature type="domain" description="NAD-dependent epimerase/dehydratase" evidence="1">
    <location>
        <begin position="31"/>
        <end position="151"/>
    </location>
</feature>
<dbReference type="InterPro" id="IPR036291">
    <property type="entry name" value="NAD(P)-bd_dom_sf"/>
</dbReference>
<gene>
    <name evidence="2" type="ORF">SAMN02787073_0976</name>
</gene>
<dbReference type="RefSeq" id="WP_073171444.1">
    <property type="nucleotide sequence ID" value="NZ_FQVE01000001.1"/>
</dbReference>
<name>A0A1M4VSY1_9FLAO</name>
<dbReference type="Gene3D" id="3.40.50.720">
    <property type="entry name" value="NAD(P)-binding Rossmann-like Domain"/>
    <property type="match status" value="1"/>
</dbReference>
<organism evidence="2 3">
    <name type="scientific">Chryseobacterium vrystaatense</name>
    <dbReference type="NCBI Taxonomy" id="307480"/>
    <lineage>
        <taxon>Bacteria</taxon>
        <taxon>Pseudomonadati</taxon>
        <taxon>Bacteroidota</taxon>
        <taxon>Flavobacteriia</taxon>
        <taxon>Flavobacteriales</taxon>
        <taxon>Weeksellaceae</taxon>
        <taxon>Chryseobacterium group</taxon>
        <taxon>Chryseobacterium</taxon>
    </lineage>
</organism>
<evidence type="ECO:0000313" key="2">
    <source>
        <dbReference type="EMBL" id="SHE72144.1"/>
    </source>
</evidence>
<accession>A0A1M4VSY1</accession>
<sequence>MIIGNGILANALRPFDTKDIIFFASGVSNSLETKTSEFTRELNLLHSTVEQYPDKKLVYFSTCSIYDSSKTESPYVLHKLNMEKIISEICPRYAIFRIGNAVGKGGNTNTLINFLKNSIITGQTIQIHSKAKRVFIGVNDVALFINQNIGNIENDIFNLIYPYQFSLTEVIVPLEKHLNKKMTYEVIDEGSFYDINFEKSTQSFFQEITPEEYLEKLYNTYL</sequence>
<dbReference type="AlphaFoldDB" id="A0A1M4VSY1"/>
<dbReference type="Proteomes" id="UP000184108">
    <property type="component" value="Unassembled WGS sequence"/>
</dbReference>
<dbReference type="SUPFAM" id="SSF51735">
    <property type="entry name" value="NAD(P)-binding Rossmann-fold domains"/>
    <property type="match status" value="1"/>
</dbReference>
<reference evidence="3" key="1">
    <citation type="submission" date="2016-11" db="EMBL/GenBank/DDBJ databases">
        <authorList>
            <person name="Varghese N."/>
            <person name="Submissions S."/>
        </authorList>
    </citation>
    <scope>NUCLEOTIDE SEQUENCE [LARGE SCALE GENOMIC DNA]</scope>
    <source>
        <strain evidence="3">YR203</strain>
    </source>
</reference>
<dbReference type="Pfam" id="PF01370">
    <property type="entry name" value="Epimerase"/>
    <property type="match status" value="1"/>
</dbReference>
<protein>
    <submittedName>
        <fullName evidence="2">Nucleoside-diphosphate-sugar epimerase</fullName>
    </submittedName>
</protein>
<evidence type="ECO:0000259" key="1">
    <source>
        <dbReference type="Pfam" id="PF01370"/>
    </source>
</evidence>
<dbReference type="InterPro" id="IPR001509">
    <property type="entry name" value="Epimerase_deHydtase"/>
</dbReference>
<dbReference type="EMBL" id="FQVE01000001">
    <property type="protein sequence ID" value="SHE72144.1"/>
    <property type="molecule type" value="Genomic_DNA"/>
</dbReference>
<evidence type="ECO:0000313" key="3">
    <source>
        <dbReference type="Proteomes" id="UP000184108"/>
    </source>
</evidence>